<dbReference type="SUPFAM" id="SSF103506">
    <property type="entry name" value="Mitochondrial carrier"/>
    <property type="match status" value="1"/>
</dbReference>
<reference evidence="8 9" key="1">
    <citation type="journal article" date="2020" name="J. Phycol.">
        <title>Comparative genome analysis reveals Cyanidiococcus gen. nov., a new extremophilic red algal genus sister to Cyanidioschyzon (Cyanidioschyzonaceae, Rhodophyta).</title>
        <authorList>
            <person name="Liu S.-L."/>
            <person name="Chiang Y.-R."/>
            <person name="Yoon H.S."/>
            <person name="Fu H.-Y."/>
        </authorList>
    </citation>
    <scope>NUCLEOTIDE SEQUENCE [LARGE SCALE GENOMIC DNA]</scope>
    <source>
        <strain evidence="8 9">THAL066</strain>
    </source>
</reference>
<dbReference type="GO" id="GO:0055085">
    <property type="term" value="P:transmembrane transport"/>
    <property type="evidence" value="ECO:0007669"/>
    <property type="project" value="InterPro"/>
</dbReference>
<evidence type="ECO:0000256" key="3">
    <source>
        <dbReference type="ARBA" id="ARBA00022692"/>
    </source>
</evidence>
<keyword evidence="4" id="KW-0677">Repeat</keyword>
<evidence type="ECO:0000313" key="9">
    <source>
        <dbReference type="Proteomes" id="UP000530660"/>
    </source>
</evidence>
<evidence type="ECO:0000256" key="6">
    <source>
        <dbReference type="PROSITE-ProRule" id="PRU00282"/>
    </source>
</evidence>
<evidence type="ECO:0000256" key="5">
    <source>
        <dbReference type="ARBA" id="ARBA00023136"/>
    </source>
</evidence>
<feature type="repeat" description="Solcar" evidence="6">
    <location>
        <begin position="122"/>
        <end position="206"/>
    </location>
</feature>
<comment type="caution">
    <text evidence="8">The sequence shown here is derived from an EMBL/GenBank/DDBJ whole genome shotgun (WGS) entry which is preliminary data.</text>
</comment>
<keyword evidence="2 7" id="KW-0813">Transport</keyword>
<dbReference type="Gene3D" id="1.50.40.10">
    <property type="entry name" value="Mitochondrial carrier domain"/>
    <property type="match status" value="1"/>
</dbReference>
<gene>
    <name evidence="8" type="primary">HMP31</name>
    <name evidence="8" type="ORF">F1559_003698</name>
</gene>
<dbReference type="PANTHER" id="PTHR24089">
    <property type="entry name" value="SOLUTE CARRIER FAMILY 25"/>
    <property type="match status" value="1"/>
</dbReference>
<evidence type="ECO:0000256" key="1">
    <source>
        <dbReference type="ARBA" id="ARBA00004141"/>
    </source>
</evidence>
<evidence type="ECO:0000256" key="7">
    <source>
        <dbReference type="RuleBase" id="RU000488"/>
    </source>
</evidence>
<feature type="repeat" description="Solcar" evidence="6">
    <location>
        <begin position="237"/>
        <end position="321"/>
    </location>
</feature>
<accession>A0A7J7IJ18</accession>
<dbReference type="Proteomes" id="UP000530660">
    <property type="component" value="Unassembled WGS sequence"/>
</dbReference>
<name>A0A7J7IJ18_9RHOD</name>
<sequence length="451" mass="49570">MDRSMVAVHWDARTVRLCPQPIGADFQTGRRRCWTSYGGGSRPGEDSTFLELRSELRDSSSAYSMSQRRFALSKSRVREDVGTRRFVGFASPVARRRASEVEEEARGSSLKSSVQPRATSKQPAWKYLISGALAGVVSRTAVSPLEVVATMNMSSSIATRNFVHEMMDIFRREGIPGLFKGNLANCLKVAPTKGIQFVVFEAFKRLMARRRQWSQARRAARRPGEGLLVEELEDIELTAGERLIAGGIAGMAAAVICYPLEVSKTLLTAEPGRYHGVIGTLRALVQERGFGALYRGLAPTMVAMFPYVGLEFMVYEQLKLTIVNRRALAIASAESGPSKPHRNSRLGREIQNEQPPIALLLLIGAIAGTVAQTACHPLDVIRKRLQLQGIGNRPVQYKSMIHVAQEIIKNEGGIRALYKGLSPAATSVFPSAGVSYLVYEWCKSMLGARSL</sequence>
<dbReference type="OrthoDB" id="270584at2759"/>
<keyword evidence="9" id="KW-1185">Reference proteome</keyword>
<protein>
    <submittedName>
        <fullName evidence="8">Solute carrier 25</fullName>
    </submittedName>
</protein>
<dbReference type="PRINTS" id="PR00926">
    <property type="entry name" value="MITOCARRIER"/>
</dbReference>
<dbReference type="Pfam" id="PF00153">
    <property type="entry name" value="Mito_carr"/>
    <property type="match status" value="3"/>
</dbReference>
<keyword evidence="3 6" id="KW-0812">Transmembrane</keyword>
<feature type="repeat" description="Solcar" evidence="6">
    <location>
        <begin position="355"/>
        <end position="445"/>
    </location>
</feature>
<dbReference type="PROSITE" id="PS50920">
    <property type="entry name" value="SOLCAR"/>
    <property type="match status" value="3"/>
</dbReference>
<dbReference type="InterPro" id="IPR018108">
    <property type="entry name" value="MCP_transmembrane"/>
</dbReference>
<dbReference type="EMBL" id="VWRR01000008">
    <property type="protein sequence ID" value="KAF6003075.1"/>
    <property type="molecule type" value="Genomic_DNA"/>
</dbReference>
<comment type="similarity">
    <text evidence="7">Belongs to the mitochondrial carrier (TC 2.A.29) family.</text>
</comment>
<evidence type="ECO:0000313" key="8">
    <source>
        <dbReference type="EMBL" id="KAF6003075.1"/>
    </source>
</evidence>
<dbReference type="InterPro" id="IPR002067">
    <property type="entry name" value="MCP"/>
</dbReference>
<keyword evidence="5 6" id="KW-0472">Membrane</keyword>
<proteinExistence type="inferred from homology"/>
<evidence type="ECO:0000256" key="4">
    <source>
        <dbReference type="ARBA" id="ARBA00022737"/>
    </source>
</evidence>
<evidence type="ECO:0000256" key="2">
    <source>
        <dbReference type="ARBA" id="ARBA00022448"/>
    </source>
</evidence>
<dbReference type="InterPro" id="IPR023395">
    <property type="entry name" value="MCP_dom_sf"/>
</dbReference>
<dbReference type="GO" id="GO:0016020">
    <property type="term" value="C:membrane"/>
    <property type="evidence" value="ECO:0007669"/>
    <property type="project" value="UniProtKB-SubCell"/>
</dbReference>
<comment type="subcellular location">
    <subcellularLocation>
        <location evidence="1">Membrane</location>
        <topology evidence="1">Multi-pass membrane protein</topology>
    </subcellularLocation>
</comment>
<organism evidence="8 9">
    <name type="scientific">Cyanidiococcus yangmingshanensis</name>
    <dbReference type="NCBI Taxonomy" id="2690220"/>
    <lineage>
        <taxon>Eukaryota</taxon>
        <taxon>Rhodophyta</taxon>
        <taxon>Bangiophyceae</taxon>
        <taxon>Cyanidiales</taxon>
        <taxon>Cyanidiaceae</taxon>
        <taxon>Cyanidiococcus</taxon>
    </lineage>
</organism>
<dbReference type="AlphaFoldDB" id="A0A7J7IJ18"/>